<dbReference type="eggNOG" id="ENOG502TIHA">
    <property type="taxonomic scope" value="Eukaryota"/>
</dbReference>
<evidence type="ECO:0000256" key="2">
    <source>
        <dbReference type="SAM" id="SignalP"/>
    </source>
</evidence>
<dbReference type="WBParaSite" id="Csp11.Scaffold622.g6270.t1">
    <property type="protein sequence ID" value="Csp11.Scaffold622.g6270.t1"/>
    <property type="gene ID" value="Csp11.Scaffold622.g6270"/>
</dbReference>
<evidence type="ECO:0000256" key="1">
    <source>
        <dbReference type="SAM" id="Phobius"/>
    </source>
</evidence>
<feature type="transmembrane region" description="Helical" evidence="1">
    <location>
        <begin position="26"/>
        <end position="44"/>
    </location>
</feature>
<organism evidence="3 4">
    <name type="scientific">Caenorhabditis tropicalis</name>
    <dbReference type="NCBI Taxonomy" id="1561998"/>
    <lineage>
        <taxon>Eukaryota</taxon>
        <taxon>Metazoa</taxon>
        <taxon>Ecdysozoa</taxon>
        <taxon>Nematoda</taxon>
        <taxon>Chromadorea</taxon>
        <taxon>Rhabditida</taxon>
        <taxon>Rhabditina</taxon>
        <taxon>Rhabditomorpha</taxon>
        <taxon>Rhabditoidea</taxon>
        <taxon>Rhabditidae</taxon>
        <taxon>Peloderinae</taxon>
        <taxon>Caenorhabditis</taxon>
    </lineage>
</organism>
<sequence>MKSKVLTMFFFFVLVARPETTNQTAFIIASFLVLKLQRLTILTIRARHNRNRVNYVMSPGQAIADTTAQTFRCFAFAVEFIMIVLYSRVISYMCQTPAARNIIAAYTVVFVLIHSWEHLLYGIYGERTVFNR</sequence>
<proteinExistence type="predicted"/>
<evidence type="ECO:0000313" key="4">
    <source>
        <dbReference type="WBParaSite" id="Csp11.Scaffold622.g6270.t1"/>
    </source>
</evidence>
<keyword evidence="1" id="KW-1133">Transmembrane helix</keyword>
<feature type="transmembrane region" description="Helical" evidence="1">
    <location>
        <begin position="103"/>
        <end position="124"/>
    </location>
</feature>
<protein>
    <submittedName>
        <fullName evidence="4">7TM_GPCR_Srx domain-containing protein</fullName>
    </submittedName>
</protein>
<dbReference type="AlphaFoldDB" id="A0A1I7TII1"/>
<accession>A0A1I7TII1</accession>
<keyword evidence="1" id="KW-0472">Membrane</keyword>
<feature type="signal peptide" evidence="2">
    <location>
        <begin position="1"/>
        <end position="18"/>
    </location>
</feature>
<reference evidence="4" key="1">
    <citation type="submission" date="2016-11" db="UniProtKB">
        <authorList>
            <consortium name="WormBaseParasite"/>
        </authorList>
    </citation>
    <scope>IDENTIFICATION</scope>
</reference>
<name>A0A1I7TII1_9PELO</name>
<feature type="chain" id="PRO_5009307578" evidence="2">
    <location>
        <begin position="19"/>
        <end position="132"/>
    </location>
</feature>
<evidence type="ECO:0000313" key="3">
    <source>
        <dbReference type="Proteomes" id="UP000095282"/>
    </source>
</evidence>
<keyword evidence="1" id="KW-0812">Transmembrane</keyword>
<feature type="transmembrane region" description="Helical" evidence="1">
    <location>
        <begin position="73"/>
        <end position="91"/>
    </location>
</feature>
<dbReference type="Proteomes" id="UP000095282">
    <property type="component" value="Unplaced"/>
</dbReference>
<keyword evidence="2" id="KW-0732">Signal</keyword>
<keyword evidence="3" id="KW-1185">Reference proteome</keyword>